<feature type="region of interest" description="Disordered" evidence="1">
    <location>
        <begin position="1"/>
        <end position="108"/>
    </location>
</feature>
<proteinExistence type="predicted"/>
<dbReference type="EMBL" id="LT853695">
    <property type="protein sequence ID" value="SMQ49544.1"/>
    <property type="molecule type" value="Genomic_DNA"/>
</dbReference>
<feature type="compositionally biased region" description="Polar residues" evidence="1">
    <location>
        <begin position="44"/>
        <end position="53"/>
    </location>
</feature>
<protein>
    <submittedName>
        <fullName evidence="2">Uncharacterized protein</fullName>
    </submittedName>
</protein>
<feature type="compositionally biased region" description="Basic and acidic residues" evidence="1">
    <location>
        <begin position="88"/>
        <end position="108"/>
    </location>
</feature>
<reference evidence="2 3" key="1">
    <citation type="submission" date="2016-06" db="EMBL/GenBank/DDBJ databases">
        <authorList>
            <person name="Kjaerup R.B."/>
            <person name="Dalgaard T.S."/>
            <person name="Juul-Madsen H.R."/>
        </authorList>
    </citation>
    <scope>NUCLEOTIDE SEQUENCE [LARGE SCALE GENOMIC DNA]</scope>
</reference>
<evidence type="ECO:0000313" key="3">
    <source>
        <dbReference type="Proteomes" id="UP000215127"/>
    </source>
</evidence>
<organism evidence="2 3">
    <name type="scientific">Zymoseptoria tritici (strain ST99CH_3D7)</name>
    <dbReference type="NCBI Taxonomy" id="1276538"/>
    <lineage>
        <taxon>Eukaryota</taxon>
        <taxon>Fungi</taxon>
        <taxon>Dikarya</taxon>
        <taxon>Ascomycota</taxon>
        <taxon>Pezizomycotina</taxon>
        <taxon>Dothideomycetes</taxon>
        <taxon>Dothideomycetidae</taxon>
        <taxon>Mycosphaerellales</taxon>
        <taxon>Mycosphaerellaceae</taxon>
        <taxon>Zymoseptoria</taxon>
    </lineage>
</organism>
<feature type="compositionally biased region" description="Polar residues" evidence="1">
    <location>
        <begin position="24"/>
        <end position="35"/>
    </location>
</feature>
<feature type="compositionally biased region" description="Low complexity" evidence="1">
    <location>
        <begin position="1"/>
        <end position="23"/>
    </location>
</feature>
<dbReference type="Proteomes" id="UP000215127">
    <property type="component" value="Chromosome 4"/>
</dbReference>
<keyword evidence="3" id="KW-1185">Reference proteome</keyword>
<evidence type="ECO:0000313" key="2">
    <source>
        <dbReference type="EMBL" id="SMQ49544.1"/>
    </source>
</evidence>
<name>A0A1X7RQ22_ZYMT9</name>
<dbReference type="AlphaFoldDB" id="A0A1X7RQ22"/>
<sequence length="108" mass="11724">MTSRSNIVSSSSFSFSSSSNSSSGQATGQASTKQTFVDADGNKTVKTSNQTLGQPAVHETRQYDSRGQALGDNDSSRRIEDVSDEQAENDKLYEERMEDEYAKREGGA</sequence>
<gene>
    <name evidence="2" type="ORF">ZT3D7_G4695</name>
</gene>
<dbReference type="STRING" id="1276538.A0A1X7RQ22"/>
<evidence type="ECO:0000256" key="1">
    <source>
        <dbReference type="SAM" id="MobiDB-lite"/>
    </source>
</evidence>
<accession>A0A1X7RQ22</accession>